<dbReference type="AlphaFoldDB" id="A0AAD9KQI7"/>
<dbReference type="InterPro" id="IPR027859">
    <property type="entry name" value="KATNIP_dom"/>
</dbReference>
<keyword evidence="4" id="KW-1185">Reference proteome</keyword>
<proteinExistence type="predicted"/>
<organism evidence="3 4">
    <name type="scientific">Ridgeia piscesae</name>
    <name type="common">Tubeworm</name>
    <dbReference type="NCBI Taxonomy" id="27915"/>
    <lineage>
        <taxon>Eukaryota</taxon>
        <taxon>Metazoa</taxon>
        <taxon>Spiralia</taxon>
        <taxon>Lophotrochozoa</taxon>
        <taxon>Annelida</taxon>
        <taxon>Polychaeta</taxon>
        <taxon>Sedentaria</taxon>
        <taxon>Canalipalpata</taxon>
        <taxon>Sabellida</taxon>
        <taxon>Siboglinidae</taxon>
        <taxon>Ridgeia</taxon>
    </lineage>
</organism>
<protein>
    <recommendedName>
        <fullName evidence="2">KATNIP domain-containing protein</fullName>
    </recommendedName>
</protein>
<feature type="region of interest" description="Disordered" evidence="1">
    <location>
        <begin position="137"/>
        <end position="162"/>
    </location>
</feature>
<comment type="caution">
    <text evidence="3">The sequence shown here is derived from an EMBL/GenBank/DDBJ whole genome shotgun (WGS) entry which is preliminary data.</text>
</comment>
<feature type="compositionally biased region" description="Low complexity" evidence="1">
    <location>
        <begin position="149"/>
        <end position="162"/>
    </location>
</feature>
<evidence type="ECO:0000256" key="1">
    <source>
        <dbReference type="SAM" id="MobiDB-lite"/>
    </source>
</evidence>
<gene>
    <name evidence="3" type="ORF">NP493_776g01043</name>
</gene>
<accession>A0AAD9KQI7</accession>
<dbReference type="Pfam" id="PF14652">
    <property type="entry name" value="DUF4457"/>
    <property type="match status" value="1"/>
</dbReference>
<sequence>MYVCHVVTDIAAYPDSVNVLETVQNDVRTPDKLIDGVSDTTDGCHMWLAPILPGILNRVYVIFDQPVEVSMIKICNYSKTPTRGVKDFALLVDDLLVYNGTLEMSSRAVRGILPTCQAPQPYHTILKVVAHYTDPKKAHRGKPVDQAKRPTTSVTGRGSRRR</sequence>
<evidence type="ECO:0000259" key="2">
    <source>
        <dbReference type="Pfam" id="PF14652"/>
    </source>
</evidence>
<dbReference type="InterPro" id="IPR026704">
    <property type="entry name" value="KATNIP"/>
</dbReference>
<evidence type="ECO:0000313" key="3">
    <source>
        <dbReference type="EMBL" id="KAK2174808.1"/>
    </source>
</evidence>
<dbReference type="PANTHER" id="PTHR21534">
    <property type="entry name" value="KATANIN-INTERACTING PROTEIN"/>
    <property type="match status" value="1"/>
</dbReference>
<dbReference type="EMBL" id="JAODUO010000775">
    <property type="protein sequence ID" value="KAK2174808.1"/>
    <property type="molecule type" value="Genomic_DNA"/>
</dbReference>
<dbReference type="Proteomes" id="UP001209878">
    <property type="component" value="Unassembled WGS sequence"/>
</dbReference>
<reference evidence="3" key="1">
    <citation type="journal article" date="2023" name="Mol. Biol. Evol.">
        <title>Third-Generation Sequencing Reveals the Adaptive Role of the Epigenome in Three Deep-Sea Polychaetes.</title>
        <authorList>
            <person name="Perez M."/>
            <person name="Aroh O."/>
            <person name="Sun Y."/>
            <person name="Lan Y."/>
            <person name="Juniper S.K."/>
            <person name="Young C.R."/>
            <person name="Angers B."/>
            <person name="Qian P.Y."/>
        </authorList>
    </citation>
    <scope>NUCLEOTIDE SEQUENCE</scope>
    <source>
        <strain evidence="3">R07B-5</strain>
    </source>
</reference>
<name>A0AAD9KQI7_RIDPI</name>
<dbReference type="PANTHER" id="PTHR21534:SF0">
    <property type="entry name" value="KATANIN-INTERACTING PROTEIN"/>
    <property type="match status" value="1"/>
</dbReference>
<feature type="domain" description="KATNIP" evidence="2">
    <location>
        <begin position="8"/>
        <end position="104"/>
    </location>
</feature>
<evidence type="ECO:0000313" key="4">
    <source>
        <dbReference type="Proteomes" id="UP001209878"/>
    </source>
</evidence>